<dbReference type="PANTHER" id="PTHR43046:SF12">
    <property type="entry name" value="GDP-MANNOSE MANNOSYL HYDROLASE"/>
    <property type="match status" value="1"/>
</dbReference>
<dbReference type="PROSITE" id="PS00893">
    <property type="entry name" value="NUDIX_BOX"/>
    <property type="match status" value="1"/>
</dbReference>
<dbReference type="Gene3D" id="3.90.79.10">
    <property type="entry name" value="Nucleoside Triphosphate Pyrophosphohydrolase"/>
    <property type="match status" value="1"/>
</dbReference>
<feature type="domain" description="Nudix hydrolase" evidence="5">
    <location>
        <begin position="1"/>
        <end position="125"/>
    </location>
</feature>
<reference evidence="6 7" key="1">
    <citation type="journal article" date="2015" name="Int. J. Syst. Evol. Microbiol.">
        <title>Tumebacillus algifaecis sp. nov., isolated from decomposing algal scum.</title>
        <authorList>
            <person name="Wu Y.F."/>
            <person name="Zhang B."/>
            <person name="Xing P."/>
            <person name="Wu Q.L."/>
            <person name="Liu S.J."/>
        </authorList>
    </citation>
    <scope>NUCLEOTIDE SEQUENCE [LARGE SCALE GENOMIC DNA]</scope>
    <source>
        <strain evidence="6 7">THMBR28</strain>
    </source>
</reference>
<dbReference type="PRINTS" id="PR00502">
    <property type="entry name" value="NUDIXFAMILY"/>
</dbReference>
<name>A0A223D697_9BACL</name>
<keyword evidence="2 4" id="KW-0378">Hydrolase</keyword>
<keyword evidence="3" id="KW-0460">Magnesium</keyword>
<comment type="cofactor">
    <cofactor evidence="1">
        <name>Mg(2+)</name>
        <dbReference type="ChEBI" id="CHEBI:18420"/>
    </cofactor>
</comment>
<dbReference type="InterPro" id="IPR015797">
    <property type="entry name" value="NUDIX_hydrolase-like_dom_sf"/>
</dbReference>
<organism evidence="6 7">
    <name type="scientific">Tumebacillus algifaecis</name>
    <dbReference type="NCBI Taxonomy" id="1214604"/>
    <lineage>
        <taxon>Bacteria</taxon>
        <taxon>Bacillati</taxon>
        <taxon>Bacillota</taxon>
        <taxon>Bacilli</taxon>
        <taxon>Bacillales</taxon>
        <taxon>Alicyclobacillaceae</taxon>
        <taxon>Tumebacillus</taxon>
    </lineage>
</organism>
<evidence type="ECO:0000256" key="1">
    <source>
        <dbReference type="ARBA" id="ARBA00001946"/>
    </source>
</evidence>
<dbReference type="PANTHER" id="PTHR43046">
    <property type="entry name" value="GDP-MANNOSE MANNOSYL HYDROLASE"/>
    <property type="match status" value="1"/>
</dbReference>
<dbReference type="Proteomes" id="UP000214688">
    <property type="component" value="Chromosome"/>
</dbReference>
<proteinExistence type="inferred from homology"/>
<dbReference type="OrthoDB" id="9787476at2"/>
<dbReference type="PROSITE" id="PS51462">
    <property type="entry name" value="NUDIX"/>
    <property type="match status" value="1"/>
</dbReference>
<dbReference type="Pfam" id="PF00293">
    <property type="entry name" value="NUDIX"/>
    <property type="match status" value="1"/>
</dbReference>
<dbReference type="SUPFAM" id="SSF55811">
    <property type="entry name" value="Nudix"/>
    <property type="match status" value="1"/>
</dbReference>
<evidence type="ECO:0000256" key="3">
    <source>
        <dbReference type="ARBA" id="ARBA00022842"/>
    </source>
</evidence>
<evidence type="ECO:0000256" key="2">
    <source>
        <dbReference type="ARBA" id="ARBA00022801"/>
    </source>
</evidence>
<gene>
    <name evidence="6" type="ORF">CIG75_04540</name>
</gene>
<evidence type="ECO:0000259" key="5">
    <source>
        <dbReference type="PROSITE" id="PS51462"/>
    </source>
</evidence>
<accession>A0A223D697</accession>
<keyword evidence="7" id="KW-1185">Reference proteome</keyword>
<evidence type="ECO:0000256" key="4">
    <source>
        <dbReference type="RuleBase" id="RU003476"/>
    </source>
</evidence>
<dbReference type="AlphaFoldDB" id="A0A223D697"/>
<dbReference type="InterPro" id="IPR020476">
    <property type="entry name" value="Nudix_hydrolase"/>
</dbReference>
<protein>
    <recommendedName>
        <fullName evidence="5">Nudix hydrolase domain-containing protein</fullName>
    </recommendedName>
</protein>
<dbReference type="EMBL" id="CP022657">
    <property type="protein sequence ID" value="ASS77118.1"/>
    <property type="molecule type" value="Genomic_DNA"/>
</dbReference>
<dbReference type="InterPro" id="IPR020084">
    <property type="entry name" value="NUDIX_hydrolase_CS"/>
</dbReference>
<evidence type="ECO:0000313" key="6">
    <source>
        <dbReference type="EMBL" id="ASS77118.1"/>
    </source>
</evidence>
<dbReference type="KEGG" id="tab:CIG75_04540"/>
<evidence type="ECO:0000313" key="7">
    <source>
        <dbReference type="Proteomes" id="UP000214688"/>
    </source>
</evidence>
<comment type="similarity">
    <text evidence="4">Belongs to the Nudix hydrolase family.</text>
</comment>
<dbReference type="InterPro" id="IPR000086">
    <property type="entry name" value="NUDIX_hydrolase_dom"/>
</dbReference>
<sequence>MTRDDVAYVLIHNAETDQVLMVHNETYWGLPGGKREDGETLIEAARREAKEETGFDVAVGNLVHVSERHIRGKHVLFVTFLAEITGGEISTEDSEIQSVEWKSIAEAEALMPFMQDIRPLLTNFARYAVEE</sequence>
<dbReference type="GO" id="GO:0016787">
    <property type="term" value="F:hydrolase activity"/>
    <property type="evidence" value="ECO:0007669"/>
    <property type="project" value="UniProtKB-KW"/>
</dbReference>